<organism evidence="1 2">
    <name type="scientific">Stenotrophomonas maltophilia</name>
    <name type="common">Pseudomonas maltophilia</name>
    <name type="synonym">Xanthomonas maltophilia</name>
    <dbReference type="NCBI Taxonomy" id="40324"/>
    <lineage>
        <taxon>Bacteria</taxon>
        <taxon>Pseudomonadati</taxon>
        <taxon>Pseudomonadota</taxon>
        <taxon>Gammaproteobacteria</taxon>
        <taxon>Lysobacterales</taxon>
        <taxon>Lysobacteraceae</taxon>
        <taxon>Stenotrophomonas</taxon>
        <taxon>Stenotrophomonas maltophilia group</taxon>
    </lineage>
</organism>
<reference evidence="1 2" key="1">
    <citation type="submission" date="2018-12" db="EMBL/GenBank/DDBJ databases">
        <authorList>
            <person name="Kartti S."/>
            <person name="Manni A."/>
            <person name="Chemao El Fihri M.W."/>
            <person name="Laamarti M."/>
            <person name="Temsamani L."/>
            <person name="El Jamali J.E."/>
            <person name="Ouadghiri M."/>
            <person name="Ibrahimi A."/>
            <person name="Filati-Maltouf A."/>
        </authorList>
    </citation>
    <scope>NUCLEOTIDE SEQUENCE [LARGE SCALE GENOMIC DNA]</scope>
    <source>
        <strain evidence="1 2">MDMC339</strain>
    </source>
</reference>
<evidence type="ECO:0000313" key="2">
    <source>
        <dbReference type="Proteomes" id="UP000271705"/>
    </source>
</evidence>
<gene>
    <name evidence="1" type="ORF">EKL94_22235</name>
</gene>
<dbReference type="EMBL" id="RXLZ01000166">
    <property type="protein sequence ID" value="RTQ80488.1"/>
    <property type="molecule type" value="Genomic_DNA"/>
</dbReference>
<dbReference type="Proteomes" id="UP000271705">
    <property type="component" value="Unassembled WGS sequence"/>
</dbReference>
<dbReference type="AlphaFoldDB" id="A0A3S0K9C0"/>
<name>A0A3S0K9C0_STEMA</name>
<accession>A0A3S0K9C0</accession>
<comment type="caution">
    <text evidence="1">The sequence shown here is derived from an EMBL/GenBank/DDBJ whole genome shotgun (WGS) entry which is preliminary data.</text>
</comment>
<evidence type="ECO:0000313" key="1">
    <source>
        <dbReference type="EMBL" id="RTQ80488.1"/>
    </source>
</evidence>
<sequence length="108" mass="11988">MWLHETSYAVEVREGLLRLERARPQPDGTVRVERPKTHLTQGTALRAKQAKLEALQIALLHTTDRMVREILVAGLLGMNGLTWDAPNPCPVTHSTRPPILPGAAPWTP</sequence>
<proteinExistence type="predicted"/>
<protein>
    <submittedName>
        <fullName evidence="1">Uncharacterized protein</fullName>
    </submittedName>
</protein>